<evidence type="ECO:0000313" key="7">
    <source>
        <dbReference type="EMBL" id="MBK4735901.1"/>
    </source>
</evidence>
<dbReference type="PRINTS" id="PR00207">
    <property type="entry name" value="FLAGELLIN"/>
</dbReference>
<dbReference type="InterPro" id="IPR001492">
    <property type="entry name" value="Flagellin"/>
</dbReference>
<evidence type="ECO:0000313" key="8">
    <source>
        <dbReference type="Proteomes" id="UP000622890"/>
    </source>
</evidence>
<dbReference type="PANTHER" id="PTHR42792">
    <property type="entry name" value="FLAGELLIN"/>
    <property type="match status" value="1"/>
</dbReference>
<evidence type="ECO:0000256" key="1">
    <source>
        <dbReference type="ARBA" id="ARBA00005709"/>
    </source>
</evidence>
<dbReference type="Pfam" id="PF07196">
    <property type="entry name" value="Flagellin_IN"/>
    <property type="match status" value="1"/>
</dbReference>
<evidence type="ECO:0000259" key="5">
    <source>
        <dbReference type="Pfam" id="PF00669"/>
    </source>
</evidence>
<keyword evidence="7" id="KW-0966">Cell projection</keyword>
<keyword evidence="7" id="KW-0282">Flagellum</keyword>
<dbReference type="Proteomes" id="UP000622890">
    <property type="component" value="Unassembled WGS sequence"/>
</dbReference>
<feature type="domain" description="Flagellin N-terminal" evidence="5">
    <location>
        <begin position="5"/>
        <end position="143"/>
    </location>
</feature>
<dbReference type="Gene3D" id="6.10.10.10">
    <property type="entry name" value="Flagellar export chaperone, C-terminal domain"/>
    <property type="match status" value="1"/>
</dbReference>
<dbReference type="Gene3D" id="1.20.1330.10">
    <property type="entry name" value="f41 fragment of flagellin, N-terminal domain"/>
    <property type="match status" value="1"/>
</dbReference>
<keyword evidence="7" id="KW-0969">Cilium</keyword>
<dbReference type="InterPro" id="IPR001029">
    <property type="entry name" value="Flagellin_N"/>
</dbReference>
<dbReference type="InterPro" id="IPR046358">
    <property type="entry name" value="Flagellin_C"/>
</dbReference>
<comment type="caution">
    <text evidence="7">The sequence shown here is derived from an EMBL/GenBank/DDBJ whole genome shotgun (WGS) entry which is preliminary data.</text>
</comment>
<dbReference type="AlphaFoldDB" id="A0A934SSE6"/>
<dbReference type="GO" id="GO:0005576">
    <property type="term" value="C:extracellular region"/>
    <property type="evidence" value="ECO:0007669"/>
    <property type="project" value="UniProtKB-SubCell"/>
</dbReference>
<dbReference type="Gene3D" id="6.10.280.190">
    <property type="match status" value="1"/>
</dbReference>
<sequence>MSSVINTNIASLNAQRNLSTSQSSLQTSLQRLSTGLRINSAKDDAAGLAISQRMTAQINGSNQAARNANDGISLAQTAESDLGQIGDRLQRIRELAVQSANASNSPSDRAALQTEVSQLKDEIDRTASSSQFNGVNLLDGSFTAQNFQVGANATKNDRITVAAIASAKTTQLGVAGQTSSATVTSGVMTQALGAGDLTLNGQQVGPSNIGSLPGQSASSAFSVAQAINAVSAQSGVTATANATSVAGGAATAFGAIAANKSFSINGVDVGAIAAGGTAAGQGANVAAAINKVSSQTGVTATADVTTGALTLTATDGRDISLGMTGSAVDAATATADQTALQAATGLTVGTKAITGGAAGTTVDTHGTVSLSSTSSSGIVIGGGHAAYAGLTTGTTNATTVSSVDSVANVDISTAAGAQKALATIDGALGQVNTARANLGALQNRFTAVVSGLQAQSENLTASRSRIQDADFASETANLARSQILQQAGTAMLAQANALPNGVLSLLR</sequence>
<evidence type="ECO:0000259" key="6">
    <source>
        <dbReference type="Pfam" id="PF00700"/>
    </source>
</evidence>
<feature type="domain" description="Flagellin C-terminal" evidence="6">
    <location>
        <begin position="422"/>
        <end position="506"/>
    </location>
</feature>
<comment type="similarity">
    <text evidence="1 4">Belongs to the bacterial flagellin family.</text>
</comment>
<dbReference type="InterPro" id="IPR010810">
    <property type="entry name" value="Flagellin_hook_IN_motif"/>
</dbReference>
<accession>A0A934SSE6</accession>
<dbReference type="InterPro" id="IPR042187">
    <property type="entry name" value="Flagellin_C_sub2"/>
</dbReference>
<evidence type="ECO:0000256" key="3">
    <source>
        <dbReference type="ARBA" id="ARBA00023143"/>
    </source>
</evidence>
<protein>
    <recommendedName>
        <fullName evidence="4">Flagellin</fullName>
    </recommendedName>
</protein>
<dbReference type="RefSeq" id="WP_200592797.1">
    <property type="nucleotide sequence ID" value="NZ_JAEPBG010000006.1"/>
</dbReference>
<dbReference type="Pfam" id="PF00700">
    <property type="entry name" value="Flagellin_C"/>
    <property type="match status" value="1"/>
</dbReference>
<dbReference type="Gene3D" id="2.170.280.10">
    <property type="entry name" value="f41 fragment of flagellin, middle domain"/>
    <property type="match status" value="1"/>
</dbReference>
<reference evidence="7" key="1">
    <citation type="submission" date="2021-01" db="EMBL/GenBank/DDBJ databases">
        <title>Genome sequence of strain Noviherbaspirillum sp. DKR-6.</title>
        <authorList>
            <person name="Chaudhary D.K."/>
        </authorList>
    </citation>
    <scope>NUCLEOTIDE SEQUENCE</scope>
    <source>
        <strain evidence="7">DKR-6</strain>
    </source>
</reference>
<dbReference type="GO" id="GO:0005198">
    <property type="term" value="F:structural molecule activity"/>
    <property type="evidence" value="ECO:0007669"/>
    <property type="project" value="UniProtKB-UniRule"/>
</dbReference>
<comment type="subcellular location">
    <subcellularLocation>
        <location evidence="4">Secreted</location>
    </subcellularLocation>
    <subcellularLocation>
        <location evidence="4">Bacterial flagellum</location>
    </subcellularLocation>
</comment>
<dbReference type="PANTHER" id="PTHR42792:SF2">
    <property type="entry name" value="FLAGELLIN"/>
    <property type="match status" value="1"/>
</dbReference>
<dbReference type="Pfam" id="PF00669">
    <property type="entry name" value="Flagellin_N"/>
    <property type="match status" value="1"/>
</dbReference>
<dbReference type="EMBL" id="JAEPBG010000006">
    <property type="protein sequence ID" value="MBK4735901.1"/>
    <property type="molecule type" value="Genomic_DNA"/>
</dbReference>
<evidence type="ECO:0000256" key="2">
    <source>
        <dbReference type="ARBA" id="ARBA00022525"/>
    </source>
</evidence>
<keyword evidence="8" id="KW-1185">Reference proteome</keyword>
<evidence type="ECO:0000256" key="4">
    <source>
        <dbReference type="RuleBase" id="RU362073"/>
    </source>
</evidence>
<keyword evidence="3 4" id="KW-0975">Bacterial flagellum</keyword>
<keyword evidence="2 4" id="KW-0964">Secreted</keyword>
<organism evidence="7 8">
    <name type="scientific">Noviherbaspirillum pedocola</name>
    <dbReference type="NCBI Taxonomy" id="2801341"/>
    <lineage>
        <taxon>Bacteria</taxon>
        <taxon>Pseudomonadati</taxon>
        <taxon>Pseudomonadota</taxon>
        <taxon>Betaproteobacteria</taxon>
        <taxon>Burkholderiales</taxon>
        <taxon>Oxalobacteraceae</taxon>
        <taxon>Noviherbaspirillum</taxon>
    </lineage>
</organism>
<name>A0A934SSE6_9BURK</name>
<comment type="function">
    <text evidence="4">Flagellin is the subunit protein which polymerizes to form the filaments of bacterial flagella.</text>
</comment>
<gene>
    <name evidence="7" type="ORF">JJB74_14875</name>
</gene>
<dbReference type="GO" id="GO:0009288">
    <property type="term" value="C:bacterial-type flagellum"/>
    <property type="evidence" value="ECO:0007669"/>
    <property type="project" value="UniProtKB-SubCell"/>
</dbReference>
<dbReference type="SUPFAM" id="SSF64518">
    <property type="entry name" value="Phase 1 flagellin"/>
    <property type="match status" value="1"/>
</dbReference>
<proteinExistence type="inferred from homology"/>
<dbReference type="Gene3D" id="2.30.220.10">
    <property type="entry name" value="f41 fragment of flagellin, C-terminal domain"/>
    <property type="match status" value="1"/>
</dbReference>